<dbReference type="STRING" id="517719.SAMN05421762_2747"/>
<reference evidence="3 4" key="1">
    <citation type="submission" date="2016-10" db="EMBL/GenBank/DDBJ databases">
        <authorList>
            <person name="de Groot N.N."/>
        </authorList>
    </citation>
    <scope>NUCLEOTIDE SEQUENCE [LARGE SCALE GENOMIC DNA]</scope>
    <source>
        <strain evidence="3 4">DSM 29619</strain>
    </source>
</reference>
<dbReference type="OrthoDB" id="6560050at2"/>
<protein>
    <recommendedName>
        <fullName evidence="2">Hydrogenase expression/formation protein</fullName>
    </recommendedName>
</protein>
<evidence type="ECO:0000256" key="2">
    <source>
        <dbReference type="PIRNR" id="PIRNR038934"/>
    </source>
</evidence>
<accession>A0A1I1N3Q7</accession>
<dbReference type="RefSeq" id="WP_093446999.1">
    <property type="nucleotide sequence ID" value="NZ_FNZG01000001.1"/>
</dbReference>
<gene>
    <name evidence="3" type="ORF">SAMN05421762_2747</name>
</gene>
<sequence>MTHPLVDRLTTEFGWPRLENQADLDAFTQAPGTHVVFVPGDAARNLETPDVAVVLPELHMAFQRAFDCAVCGDSIETALREATGVLKTPSLIFFRDGAALGGIARVRDWDDYIARIPRFLAAPEAAE</sequence>
<name>A0A1I1N3Q7_9RHOB</name>
<dbReference type="Gene3D" id="3.40.30.10">
    <property type="entry name" value="Glutaredoxin"/>
    <property type="match status" value="1"/>
</dbReference>
<evidence type="ECO:0000313" key="4">
    <source>
        <dbReference type="Proteomes" id="UP000231644"/>
    </source>
</evidence>
<dbReference type="SUPFAM" id="SSF52833">
    <property type="entry name" value="Thioredoxin-like"/>
    <property type="match status" value="1"/>
</dbReference>
<dbReference type="CDD" id="cd02965">
    <property type="entry name" value="HyaE"/>
    <property type="match status" value="1"/>
</dbReference>
<dbReference type="EMBL" id="FOLX01000001">
    <property type="protein sequence ID" value="SFC91996.1"/>
    <property type="molecule type" value="Genomic_DNA"/>
</dbReference>
<dbReference type="AlphaFoldDB" id="A0A1I1N3Q7"/>
<dbReference type="Proteomes" id="UP000231644">
    <property type="component" value="Unassembled WGS sequence"/>
</dbReference>
<comment type="similarity">
    <text evidence="1 2">Belongs to the HupG/HyaE family.</text>
</comment>
<dbReference type="InterPro" id="IPR010893">
    <property type="entry name" value="NiFe-hyd_mat_HyaE"/>
</dbReference>
<proteinExistence type="inferred from homology"/>
<organism evidence="3 4">
    <name type="scientific">Pseudooceanicola nitratireducens</name>
    <dbReference type="NCBI Taxonomy" id="517719"/>
    <lineage>
        <taxon>Bacteria</taxon>
        <taxon>Pseudomonadati</taxon>
        <taxon>Pseudomonadota</taxon>
        <taxon>Alphaproteobacteria</taxon>
        <taxon>Rhodobacterales</taxon>
        <taxon>Paracoccaceae</taxon>
        <taxon>Pseudooceanicola</taxon>
    </lineage>
</organism>
<dbReference type="PIRSF" id="PIRSF038934">
    <property type="entry name" value="HyaE_HupG"/>
    <property type="match status" value="1"/>
</dbReference>
<dbReference type="InterPro" id="IPR036249">
    <property type="entry name" value="Thioredoxin-like_sf"/>
</dbReference>
<dbReference type="Pfam" id="PF07449">
    <property type="entry name" value="HyaE"/>
    <property type="match status" value="1"/>
</dbReference>
<keyword evidence="4" id="KW-1185">Reference proteome</keyword>
<evidence type="ECO:0000313" key="3">
    <source>
        <dbReference type="EMBL" id="SFC91996.1"/>
    </source>
</evidence>
<evidence type="ECO:0000256" key="1">
    <source>
        <dbReference type="ARBA" id="ARBA00009004"/>
    </source>
</evidence>